<keyword evidence="10" id="KW-0479">Metal-binding</keyword>
<keyword evidence="3 10" id="KW-0812">Transmembrane</keyword>
<dbReference type="NCBIfam" id="TIGR00494">
    <property type="entry name" value="crcB"/>
    <property type="match status" value="1"/>
</dbReference>
<comment type="activity regulation">
    <text evidence="10">Na(+) is not transported, but it plays an essential structural role and its presence is essential for fluoride channel function.</text>
</comment>
<evidence type="ECO:0000256" key="10">
    <source>
        <dbReference type="HAMAP-Rule" id="MF_00454"/>
    </source>
</evidence>
<organism evidence="11 12">
    <name type="scientific">Glaciibacter psychrotolerans</name>
    <dbReference type="NCBI Taxonomy" id="670054"/>
    <lineage>
        <taxon>Bacteria</taxon>
        <taxon>Bacillati</taxon>
        <taxon>Actinomycetota</taxon>
        <taxon>Actinomycetes</taxon>
        <taxon>Micrococcales</taxon>
        <taxon>Microbacteriaceae</taxon>
        <taxon>Glaciibacter</taxon>
    </lineage>
</organism>
<evidence type="ECO:0000313" key="12">
    <source>
        <dbReference type="Proteomes" id="UP000537260"/>
    </source>
</evidence>
<dbReference type="InterPro" id="IPR003691">
    <property type="entry name" value="FluC"/>
</dbReference>
<dbReference type="PANTHER" id="PTHR28259">
    <property type="entry name" value="FLUORIDE EXPORT PROTEIN 1-RELATED"/>
    <property type="match status" value="1"/>
</dbReference>
<dbReference type="PANTHER" id="PTHR28259:SF1">
    <property type="entry name" value="FLUORIDE EXPORT PROTEIN 1-RELATED"/>
    <property type="match status" value="1"/>
</dbReference>
<evidence type="ECO:0000256" key="2">
    <source>
        <dbReference type="ARBA" id="ARBA00022475"/>
    </source>
</evidence>
<evidence type="ECO:0000256" key="8">
    <source>
        <dbReference type="ARBA" id="ARBA00035585"/>
    </source>
</evidence>
<dbReference type="GO" id="GO:0005886">
    <property type="term" value="C:plasma membrane"/>
    <property type="evidence" value="ECO:0007669"/>
    <property type="project" value="UniProtKB-SubCell"/>
</dbReference>
<dbReference type="AlphaFoldDB" id="A0A7Z0J5B9"/>
<dbReference type="GO" id="GO:0140114">
    <property type="term" value="P:cellular detoxification of fluoride"/>
    <property type="evidence" value="ECO:0007669"/>
    <property type="project" value="UniProtKB-UniRule"/>
</dbReference>
<evidence type="ECO:0000313" key="11">
    <source>
        <dbReference type="EMBL" id="NYJ18739.1"/>
    </source>
</evidence>
<proteinExistence type="inferred from homology"/>
<feature type="binding site" evidence="10">
    <location>
        <position position="79"/>
    </location>
    <ligand>
        <name>Na(+)</name>
        <dbReference type="ChEBI" id="CHEBI:29101"/>
        <note>structural</note>
    </ligand>
</feature>
<dbReference type="GO" id="GO:0062054">
    <property type="term" value="F:fluoride channel activity"/>
    <property type="evidence" value="ECO:0007669"/>
    <property type="project" value="UniProtKB-UniRule"/>
</dbReference>
<reference evidence="11 12" key="1">
    <citation type="submission" date="2020-07" db="EMBL/GenBank/DDBJ databases">
        <title>Sequencing the genomes of 1000 actinobacteria strains.</title>
        <authorList>
            <person name="Klenk H.-P."/>
        </authorList>
    </citation>
    <scope>NUCLEOTIDE SEQUENCE [LARGE SCALE GENOMIC DNA]</scope>
    <source>
        <strain evidence="11 12">LI1</strain>
    </source>
</reference>
<comment type="similarity">
    <text evidence="7 10">Belongs to the fluoride channel Fluc/FEX (TC 1.A.43) family.</text>
</comment>
<dbReference type="EMBL" id="JACCFM010000001">
    <property type="protein sequence ID" value="NYJ18739.1"/>
    <property type="molecule type" value="Genomic_DNA"/>
</dbReference>
<evidence type="ECO:0000256" key="5">
    <source>
        <dbReference type="ARBA" id="ARBA00023136"/>
    </source>
</evidence>
<keyword evidence="10" id="KW-0915">Sodium</keyword>
<comment type="function">
    <text evidence="9 10">Fluoride-specific ion channel. Important for reducing fluoride concentration in the cell, thus reducing its toxicity.</text>
</comment>
<dbReference type="Proteomes" id="UP000537260">
    <property type="component" value="Unassembled WGS sequence"/>
</dbReference>
<feature type="transmembrane region" description="Helical" evidence="10">
    <location>
        <begin position="101"/>
        <end position="122"/>
    </location>
</feature>
<evidence type="ECO:0000256" key="3">
    <source>
        <dbReference type="ARBA" id="ARBA00022692"/>
    </source>
</evidence>
<dbReference type="HAMAP" id="MF_00454">
    <property type="entry name" value="FluC"/>
    <property type="match status" value="1"/>
</dbReference>
<comment type="subcellular location">
    <subcellularLocation>
        <location evidence="1 10">Cell membrane</location>
        <topology evidence="1 10">Multi-pass membrane protein</topology>
    </subcellularLocation>
</comment>
<feature type="transmembrane region" description="Helical" evidence="10">
    <location>
        <begin position="35"/>
        <end position="60"/>
    </location>
</feature>
<comment type="caution">
    <text evidence="11">The sequence shown here is derived from an EMBL/GenBank/DDBJ whole genome shotgun (WGS) entry which is preliminary data.</text>
</comment>
<keyword evidence="12" id="KW-1185">Reference proteome</keyword>
<accession>A0A7Z0J5B9</accession>
<evidence type="ECO:0000256" key="7">
    <source>
        <dbReference type="ARBA" id="ARBA00035120"/>
    </source>
</evidence>
<keyword evidence="10" id="KW-0406">Ion transport</keyword>
<name>A0A7Z0J5B9_9MICO</name>
<keyword evidence="6 10" id="KW-0407">Ion channel</keyword>
<feature type="binding site" evidence="10">
    <location>
        <position position="76"/>
    </location>
    <ligand>
        <name>Na(+)</name>
        <dbReference type="ChEBI" id="CHEBI:29101"/>
        <note>structural</note>
    </ligand>
</feature>
<comment type="catalytic activity">
    <reaction evidence="8">
        <text>fluoride(in) = fluoride(out)</text>
        <dbReference type="Rhea" id="RHEA:76159"/>
        <dbReference type="ChEBI" id="CHEBI:17051"/>
    </reaction>
    <physiologicalReaction direction="left-to-right" evidence="8">
        <dbReference type="Rhea" id="RHEA:76160"/>
    </physiologicalReaction>
</comment>
<dbReference type="RefSeq" id="WP_179577606.1">
    <property type="nucleotide sequence ID" value="NZ_JACCFM010000001.1"/>
</dbReference>
<evidence type="ECO:0000256" key="1">
    <source>
        <dbReference type="ARBA" id="ARBA00004651"/>
    </source>
</evidence>
<gene>
    <name evidence="10" type="primary">fluC</name>
    <name evidence="10" type="synonym">crcB</name>
    <name evidence="11" type="ORF">HNR05_000530</name>
</gene>
<protein>
    <recommendedName>
        <fullName evidence="10">Fluoride-specific ion channel FluC</fullName>
    </recommendedName>
</protein>
<keyword evidence="5 10" id="KW-0472">Membrane</keyword>
<dbReference type="GO" id="GO:0046872">
    <property type="term" value="F:metal ion binding"/>
    <property type="evidence" value="ECO:0007669"/>
    <property type="project" value="UniProtKB-KW"/>
</dbReference>
<evidence type="ECO:0000256" key="4">
    <source>
        <dbReference type="ARBA" id="ARBA00022989"/>
    </source>
</evidence>
<keyword evidence="2 10" id="KW-1003">Cell membrane</keyword>
<dbReference type="Pfam" id="PF02537">
    <property type="entry name" value="CRCB"/>
    <property type="match status" value="1"/>
</dbReference>
<keyword evidence="4 10" id="KW-1133">Transmembrane helix</keyword>
<feature type="transmembrane region" description="Helical" evidence="10">
    <location>
        <begin position="66"/>
        <end position="89"/>
    </location>
</feature>
<evidence type="ECO:0000256" key="6">
    <source>
        <dbReference type="ARBA" id="ARBA00023303"/>
    </source>
</evidence>
<keyword evidence="10" id="KW-0813">Transport</keyword>
<evidence type="ECO:0000256" key="9">
    <source>
        <dbReference type="ARBA" id="ARBA00049940"/>
    </source>
</evidence>
<feature type="transmembrane region" description="Helical" evidence="10">
    <location>
        <begin position="6"/>
        <end position="23"/>
    </location>
</feature>
<sequence length="125" mass="12923">MTPLVYVALALAGGAGASLRFVLDGLIRTTVQTAYPFATTLINVSGSLLLGLITGLAAQLLLPPELALILGAGFLGGYTTFSTASYETVRLIQQRRYGESLASGVGMLMLAVGAAMLGLWIASLF</sequence>